<sequence length="409" mass="45807">MSLEEEKRVQVRVAGDAALASEDLNDPTAGVTKATPQIVVDENVSEDKGKEKQGIVPGSGWAHHREENRKSAPSARVVLPGTQDDTLGAETDEDEGDGEKSEEEEADDGDFLSDFPDDSPELELLHCRIGSLANLHLARFAAHLRKLCLRQNIISHLDPEVFHQLTLLEELDLYDNKIKSVGDALDKLQKLTVLDLSFNLLRAVPDRLEFLTSLDTIYFVQNKISKITGFNHSGSLRSLELGGNRIRKMEGLDALVNLEELWLGKNKIAKLEGIGNLRKLKILSLQSNRITKLENLDTLTDLDQLYLSHNGLERLEGLEHNTQLTTLDVGNNFIPAIENIDHLVNLEELWMNGNKIPDLHSLDAQLRHIKTLKTLYLEANPCQTLDRAGYRRKVMLALPQLTQIDATYV</sequence>
<gene>
    <name evidence="8" type="ORF">D9756_003374</name>
</gene>
<keyword evidence="2" id="KW-0433">Leucine-rich repeat</keyword>
<dbReference type="PROSITE" id="PS51450">
    <property type="entry name" value="LRR"/>
    <property type="match status" value="8"/>
</dbReference>
<dbReference type="InterPro" id="IPR003591">
    <property type="entry name" value="Leu-rich_rpt_typical-subtyp"/>
</dbReference>
<keyword evidence="9" id="KW-1185">Reference proteome</keyword>
<reference evidence="8 9" key="1">
    <citation type="journal article" date="2020" name="ISME J.">
        <title>Uncovering the hidden diversity of litter-decomposition mechanisms in mushroom-forming fungi.</title>
        <authorList>
            <person name="Floudas D."/>
            <person name="Bentzer J."/>
            <person name="Ahren D."/>
            <person name="Johansson T."/>
            <person name="Persson P."/>
            <person name="Tunlid A."/>
        </authorList>
    </citation>
    <scope>NUCLEOTIDE SEQUENCE [LARGE SCALE GENOMIC DNA]</scope>
    <source>
        <strain evidence="8 9">CBS 146.42</strain>
    </source>
</reference>
<dbReference type="InterPro" id="IPR003603">
    <property type="entry name" value="U2A'_phosphoprotein32A_C"/>
</dbReference>
<proteinExistence type="inferred from homology"/>
<dbReference type="Proteomes" id="UP000559027">
    <property type="component" value="Unassembled WGS sequence"/>
</dbReference>
<comment type="caution">
    <text evidence="8">The sequence shown here is derived from an EMBL/GenBank/DDBJ whole genome shotgun (WGS) entry which is preliminary data.</text>
</comment>
<evidence type="ECO:0000256" key="5">
    <source>
        <dbReference type="ARBA" id="ARBA00023460"/>
    </source>
</evidence>
<evidence type="ECO:0000313" key="9">
    <source>
        <dbReference type="Proteomes" id="UP000559027"/>
    </source>
</evidence>
<dbReference type="EMBL" id="JAACJO010000004">
    <property type="protein sequence ID" value="KAF5359282.1"/>
    <property type="molecule type" value="Genomic_DNA"/>
</dbReference>
<evidence type="ECO:0000256" key="6">
    <source>
        <dbReference type="SAM" id="MobiDB-lite"/>
    </source>
</evidence>
<protein>
    <recommendedName>
        <fullName evidence="7">U2A'/phosphoprotein 32 family A C-terminal domain-containing protein</fullName>
    </recommendedName>
</protein>
<evidence type="ECO:0000259" key="7">
    <source>
        <dbReference type="SMART" id="SM00446"/>
    </source>
</evidence>
<keyword evidence="4" id="KW-0539">Nucleus</keyword>
<organism evidence="8 9">
    <name type="scientific">Leucocoprinus leucothites</name>
    <dbReference type="NCBI Taxonomy" id="201217"/>
    <lineage>
        <taxon>Eukaryota</taxon>
        <taxon>Fungi</taxon>
        <taxon>Dikarya</taxon>
        <taxon>Basidiomycota</taxon>
        <taxon>Agaricomycotina</taxon>
        <taxon>Agaricomycetes</taxon>
        <taxon>Agaricomycetidae</taxon>
        <taxon>Agaricales</taxon>
        <taxon>Agaricineae</taxon>
        <taxon>Agaricaceae</taxon>
        <taxon>Leucocoprinus</taxon>
    </lineage>
</organism>
<evidence type="ECO:0000313" key="8">
    <source>
        <dbReference type="EMBL" id="KAF5359282.1"/>
    </source>
</evidence>
<dbReference type="PANTHER" id="PTHR45973:SF23">
    <property type="entry name" value="PROTEIN PHOSPHATASE 1 REGULATORY SUBUNIT 7"/>
    <property type="match status" value="1"/>
</dbReference>
<dbReference type="InterPro" id="IPR032675">
    <property type="entry name" value="LRR_dom_sf"/>
</dbReference>
<dbReference type="GO" id="GO:0005634">
    <property type="term" value="C:nucleus"/>
    <property type="evidence" value="ECO:0007669"/>
    <property type="project" value="UniProtKB-SubCell"/>
</dbReference>
<feature type="domain" description="U2A'/phosphoprotein 32 family A C-terminal" evidence="7">
    <location>
        <begin position="387"/>
        <end position="405"/>
    </location>
</feature>
<evidence type="ECO:0000256" key="2">
    <source>
        <dbReference type="ARBA" id="ARBA00022614"/>
    </source>
</evidence>
<dbReference type="OrthoDB" id="266138at2759"/>
<accession>A0A8H5G6K9</accession>
<feature type="region of interest" description="Disordered" evidence="6">
    <location>
        <begin position="14"/>
        <end position="114"/>
    </location>
</feature>
<dbReference type="InterPro" id="IPR025875">
    <property type="entry name" value="Leu-rich_rpt_4"/>
</dbReference>
<dbReference type="Pfam" id="PF14580">
    <property type="entry name" value="LRR_9"/>
    <property type="match status" value="1"/>
</dbReference>
<dbReference type="InterPro" id="IPR001611">
    <property type="entry name" value="Leu-rich_rpt"/>
</dbReference>
<evidence type="ECO:0000256" key="4">
    <source>
        <dbReference type="ARBA" id="ARBA00023242"/>
    </source>
</evidence>
<dbReference type="SUPFAM" id="SSF52058">
    <property type="entry name" value="L domain-like"/>
    <property type="match status" value="1"/>
</dbReference>
<dbReference type="Gene3D" id="3.80.10.10">
    <property type="entry name" value="Ribonuclease Inhibitor"/>
    <property type="match status" value="2"/>
</dbReference>
<keyword evidence="3" id="KW-0677">Repeat</keyword>
<dbReference type="Pfam" id="PF12799">
    <property type="entry name" value="LRR_4"/>
    <property type="match status" value="1"/>
</dbReference>
<evidence type="ECO:0000256" key="1">
    <source>
        <dbReference type="ARBA" id="ARBA00004123"/>
    </source>
</evidence>
<dbReference type="AlphaFoldDB" id="A0A8H5G6K9"/>
<dbReference type="InterPro" id="IPR050576">
    <property type="entry name" value="Cilia_flagella_integrity"/>
</dbReference>
<dbReference type="SMART" id="SM00365">
    <property type="entry name" value="LRR_SD22"/>
    <property type="match status" value="9"/>
</dbReference>
<dbReference type="PANTHER" id="PTHR45973">
    <property type="entry name" value="PROTEIN PHOSPHATASE 1 REGULATORY SUBUNIT SDS22-RELATED"/>
    <property type="match status" value="1"/>
</dbReference>
<dbReference type="Pfam" id="PF13855">
    <property type="entry name" value="LRR_8"/>
    <property type="match status" value="1"/>
</dbReference>
<evidence type="ECO:0000256" key="3">
    <source>
        <dbReference type="ARBA" id="ARBA00022737"/>
    </source>
</evidence>
<comment type="subcellular location">
    <subcellularLocation>
        <location evidence="1">Nucleus</location>
    </subcellularLocation>
</comment>
<name>A0A8H5G6K9_9AGAR</name>
<feature type="compositionally biased region" description="Acidic residues" evidence="6">
    <location>
        <begin position="90"/>
        <end position="114"/>
    </location>
</feature>
<dbReference type="SMART" id="SM00446">
    <property type="entry name" value="LRRcap"/>
    <property type="match status" value="1"/>
</dbReference>
<comment type="similarity">
    <text evidence="5">Belongs to the SDS22 family.</text>
</comment>
<dbReference type="SMART" id="SM00369">
    <property type="entry name" value="LRR_TYP"/>
    <property type="match status" value="6"/>
</dbReference>